<dbReference type="Gene3D" id="3.60.15.10">
    <property type="entry name" value="Ribonuclease Z/Hydroxyacylglutathione hydrolase-like"/>
    <property type="match status" value="1"/>
</dbReference>
<dbReference type="PANTHER" id="PTHR42951:SF17">
    <property type="entry name" value="METALLO-BETA-LACTAMASE DOMAIN-CONTAINING PROTEIN"/>
    <property type="match status" value="1"/>
</dbReference>
<dbReference type="EMBL" id="CP101914">
    <property type="protein sequence ID" value="UUI04479.1"/>
    <property type="molecule type" value="Genomic_DNA"/>
</dbReference>
<evidence type="ECO:0000313" key="2">
    <source>
        <dbReference type="EMBL" id="UUI04479.1"/>
    </source>
</evidence>
<dbReference type="PANTHER" id="PTHR42951">
    <property type="entry name" value="METALLO-BETA-LACTAMASE DOMAIN-CONTAINING"/>
    <property type="match status" value="1"/>
</dbReference>
<feature type="domain" description="Metallo-beta-lactamase" evidence="1">
    <location>
        <begin position="38"/>
        <end position="248"/>
    </location>
</feature>
<gene>
    <name evidence="2" type="ORF">NP439_07445</name>
</gene>
<name>A0ABY5K131_9BACI</name>
<dbReference type="SMART" id="SM00849">
    <property type="entry name" value="Lactamase_B"/>
    <property type="match status" value="1"/>
</dbReference>
<dbReference type="InterPro" id="IPR050855">
    <property type="entry name" value="NDM-1-like"/>
</dbReference>
<proteinExistence type="predicted"/>
<evidence type="ECO:0000259" key="1">
    <source>
        <dbReference type="SMART" id="SM00849"/>
    </source>
</evidence>
<dbReference type="InterPro" id="IPR036866">
    <property type="entry name" value="RibonucZ/Hydroxyglut_hydro"/>
</dbReference>
<dbReference type="CDD" id="cd07721">
    <property type="entry name" value="yflN-like_MBL-fold"/>
    <property type="match status" value="1"/>
</dbReference>
<dbReference type="RefSeq" id="WP_256709385.1">
    <property type="nucleotide sequence ID" value="NZ_CP101914.1"/>
</dbReference>
<evidence type="ECO:0000313" key="3">
    <source>
        <dbReference type="Proteomes" id="UP001059773"/>
    </source>
</evidence>
<dbReference type="InterPro" id="IPR001279">
    <property type="entry name" value="Metallo-B-lactamas"/>
</dbReference>
<sequence length="285" mass="31729">MDKDLSYGDDYKYIPATSVNSGSGIEVLPDIYCYTIQIVNICFVKEQGTDNFILIDAGMPQSADKIIAITEERFGKNSRPKAIILTHGHFDHVGAAVDLVKHWNIPVYAHKLELPYLTGKQNYPEPDPSVEGGVIAKAASIFPNESIDLGDNVMELPADGSVPEMPGWKWIHTPGHSPGHISLFRDTDRFLIAGDAFITVKQDSLYKVMIQDREVHGPPRYFTTDWNAAKKSVQMLEALKPAIAVTGHGEPMYEEELAEGLEKLVDTFDQTAVPDFGRYVDRNQH</sequence>
<protein>
    <submittedName>
        <fullName evidence="2">MBL fold metallo-hydrolase</fullName>
    </submittedName>
</protein>
<accession>A0ABY5K131</accession>
<organism evidence="2 3">
    <name type="scientific">Oceanobacillus jeddahense</name>
    <dbReference type="NCBI Taxonomy" id="1462527"/>
    <lineage>
        <taxon>Bacteria</taxon>
        <taxon>Bacillati</taxon>
        <taxon>Bacillota</taxon>
        <taxon>Bacilli</taxon>
        <taxon>Bacillales</taxon>
        <taxon>Bacillaceae</taxon>
        <taxon>Oceanobacillus</taxon>
    </lineage>
</organism>
<dbReference type="SUPFAM" id="SSF56281">
    <property type="entry name" value="Metallo-hydrolase/oxidoreductase"/>
    <property type="match status" value="1"/>
</dbReference>
<dbReference type="Pfam" id="PF00753">
    <property type="entry name" value="Lactamase_B"/>
    <property type="match status" value="1"/>
</dbReference>
<keyword evidence="3" id="KW-1185">Reference proteome</keyword>
<reference evidence="2" key="1">
    <citation type="submission" date="2022-07" db="EMBL/GenBank/DDBJ databases">
        <title>FELIX.</title>
        <authorList>
            <person name="Wan K.H."/>
            <person name="Park S."/>
            <person name="Lawrence Q."/>
            <person name="Eichenberger J.P."/>
            <person name="Booth B.W."/>
            <person name="Piaggio A.J."/>
            <person name="Chandler J.C."/>
            <person name="Franklin A.B."/>
            <person name="Celniker S.E."/>
        </authorList>
    </citation>
    <scope>NUCLEOTIDE SEQUENCE</scope>
    <source>
        <strain evidence="2">QA-1986 374</strain>
    </source>
</reference>
<dbReference type="Proteomes" id="UP001059773">
    <property type="component" value="Chromosome"/>
</dbReference>